<dbReference type="InterPro" id="IPR007405">
    <property type="entry name" value="Phage_KVP40_Orf299"/>
</dbReference>
<proteinExistence type="predicted"/>
<dbReference type="Pfam" id="PF04308">
    <property type="entry name" value="RNaseH_like"/>
    <property type="match status" value="1"/>
</dbReference>
<name>A0A6J5MB60_9CAUD</name>
<dbReference type="PANTHER" id="PTHR39961:SF1">
    <property type="entry name" value="DUF458 DOMAIN-CONTAINING PROTEIN"/>
    <property type="match status" value="1"/>
</dbReference>
<organism evidence="1">
    <name type="scientific">uncultured Caudovirales phage</name>
    <dbReference type="NCBI Taxonomy" id="2100421"/>
    <lineage>
        <taxon>Viruses</taxon>
        <taxon>Duplodnaviria</taxon>
        <taxon>Heunggongvirae</taxon>
        <taxon>Uroviricota</taxon>
        <taxon>Caudoviricetes</taxon>
        <taxon>Peduoviridae</taxon>
        <taxon>Maltschvirus</taxon>
        <taxon>Maltschvirus maltsch</taxon>
    </lineage>
</organism>
<protein>
    <submittedName>
        <fullName evidence="1">Bacteriophage KVP40, Orf299</fullName>
    </submittedName>
</protein>
<sequence>MGRVFKTLSGAKEVELLPYIKSYLENYPETEILIGCDSQNRRHYTIYAIVIGLYRKGKGAHVLYSRFLTNRERENTVRLLNEVWHSVEVAETIKTELGVKAEWIDIDLNPDPKYRSNQALASAVGIVTGMGYKVRHKGNSPVMTYAADHLVK</sequence>
<evidence type="ECO:0000313" key="1">
    <source>
        <dbReference type="EMBL" id="CAB4143512.1"/>
    </source>
</evidence>
<reference evidence="1" key="1">
    <citation type="submission" date="2020-04" db="EMBL/GenBank/DDBJ databases">
        <authorList>
            <person name="Chiriac C."/>
            <person name="Salcher M."/>
            <person name="Ghai R."/>
            <person name="Kavagutti S V."/>
        </authorList>
    </citation>
    <scope>NUCLEOTIDE SEQUENCE</scope>
</reference>
<dbReference type="EMBL" id="LR796420">
    <property type="protein sequence ID" value="CAB4143512.1"/>
    <property type="molecule type" value="Genomic_DNA"/>
</dbReference>
<dbReference type="PANTHER" id="PTHR39961">
    <property type="entry name" value="HYPOTHETICAL CYTOSOLIC PROTEIN"/>
    <property type="match status" value="1"/>
</dbReference>
<accession>A0A6J5MB60</accession>
<gene>
    <name evidence="1" type="ORF">UFOVP449_207</name>
</gene>